<evidence type="ECO:0000256" key="4">
    <source>
        <dbReference type="ARBA" id="ARBA00022741"/>
    </source>
</evidence>
<dbReference type="PANTHER" id="PTHR24095:SF14">
    <property type="entry name" value="ACETYL-COENZYME A SYNTHETASE 1"/>
    <property type="match status" value="1"/>
</dbReference>
<dbReference type="InterPro" id="IPR020845">
    <property type="entry name" value="AMP-binding_CS"/>
</dbReference>
<name>A0AB39BX45_9BACI</name>
<dbReference type="Pfam" id="PF00501">
    <property type="entry name" value="AMP-binding"/>
    <property type="match status" value="1"/>
</dbReference>
<feature type="domain" description="AMP-dependent synthetase/ligase" evidence="7">
    <location>
        <begin position="97"/>
        <end position="479"/>
    </location>
</feature>
<dbReference type="GO" id="GO:0003987">
    <property type="term" value="F:acetate-CoA ligase activity"/>
    <property type="evidence" value="ECO:0007669"/>
    <property type="project" value="UniProtKB-EC"/>
</dbReference>
<dbReference type="Pfam" id="PF16177">
    <property type="entry name" value="ACAS_N"/>
    <property type="match status" value="1"/>
</dbReference>
<feature type="domain" description="Acetyl-coenzyme A synthetase N-terminal" evidence="9">
    <location>
        <begin position="30"/>
        <end position="85"/>
    </location>
</feature>
<keyword evidence="4" id="KW-0547">Nucleotide-binding</keyword>
<evidence type="ECO:0000256" key="5">
    <source>
        <dbReference type="ARBA" id="ARBA00022840"/>
    </source>
</evidence>
<dbReference type="Gene3D" id="3.30.300.30">
    <property type="match status" value="1"/>
</dbReference>
<evidence type="ECO:0000256" key="2">
    <source>
        <dbReference type="ARBA" id="ARBA00013275"/>
    </source>
</evidence>
<evidence type="ECO:0000256" key="6">
    <source>
        <dbReference type="ARBA" id="ARBA00022990"/>
    </source>
</evidence>
<feature type="domain" description="AMP-binding enzyme C-terminal" evidence="8">
    <location>
        <begin position="532"/>
        <end position="610"/>
    </location>
</feature>
<dbReference type="PROSITE" id="PS00455">
    <property type="entry name" value="AMP_BINDING"/>
    <property type="match status" value="1"/>
</dbReference>
<dbReference type="AlphaFoldDB" id="A0AB39BX45"/>
<dbReference type="InterPro" id="IPR042099">
    <property type="entry name" value="ANL_N_sf"/>
</dbReference>
<evidence type="ECO:0000259" key="9">
    <source>
        <dbReference type="Pfam" id="PF16177"/>
    </source>
</evidence>
<proteinExistence type="inferred from homology"/>
<keyword evidence="6" id="KW-0007">Acetylation</keyword>
<dbReference type="SUPFAM" id="SSF56801">
    <property type="entry name" value="Acetyl-CoA synthetase-like"/>
    <property type="match status" value="1"/>
</dbReference>
<keyword evidence="3" id="KW-0436">Ligase</keyword>
<dbReference type="GO" id="GO:0005524">
    <property type="term" value="F:ATP binding"/>
    <property type="evidence" value="ECO:0007669"/>
    <property type="project" value="UniProtKB-KW"/>
</dbReference>
<accession>A0AB39BX45</accession>
<evidence type="ECO:0000256" key="1">
    <source>
        <dbReference type="ARBA" id="ARBA00006432"/>
    </source>
</evidence>
<comment type="similarity">
    <text evidence="1">Belongs to the ATP-dependent AMP-binding enzyme family.</text>
</comment>
<dbReference type="InterPro" id="IPR045851">
    <property type="entry name" value="AMP-bd_C_sf"/>
</dbReference>
<dbReference type="EC" id="6.2.1.1" evidence="2"/>
<dbReference type="InterPro" id="IPR025110">
    <property type="entry name" value="AMP-bd_C"/>
</dbReference>
<dbReference type="EMBL" id="CP162551">
    <property type="protein sequence ID" value="XDI38234.1"/>
    <property type="molecule type" value="Genomic_DNA"/>
</dbReference>
<evidence type="ECO:0000259" key="8">
    <source>
        <dbReference type="Pfam" id="PF13193"/>
    </source>
</evidence>
<evidence type="ECO:0000259" key="7">
    <source>
        <dbReference type="Pfam" id="PF00501"/>
    </source>
</evidence>
<sequence>MSKTVWHPTSEYIEKTRLYQWMKKLGDSDYDSFFNKTIEDVSWFWSEAEKELDIPWYQPYTKTLNDANGIEWPVWFENGSLNAAHLSIGKWAENSNMAEKKALIWEGEDGKTRTFTFSDMQEEMDRVAAGLRKIGLRKGDVVGIYMPMLPETVIAMMAISKMGAVFAPVFSGYGAEAVATRLNAGEAKVLITADGFMRRGRAVMMKEEADRAAELSPSVEKVVVVRRLKANIEWNETRDVDWQDMRNSENYEETEEMDSQDALMLLYTSGTTGKPKGAVHTHSGFPIKAAFDAGIGMDVKKEDVLFWYTDMGWMMGPFLVYGGLVNGATILLYEGTPDFPKTDRIWELVAKHKVTHLGISPTLIRSLMGQDEENIDQHSLETLRVIGSTGEPWNPEPWMWLFERVGKKKIPIFNYSGGTEIAGGILGNVLVRPIGPITFNSPLPGMAANVYDPNGKPVTNEVGELVITKPWVGMTKGFWGDPERYLNAYWNRFDQTWVHGDWVIKDNEGQWTITGRSDDILNVAGKRLGPAEVESVLVAHEAVKEAGTIGIPDEVKGEAAICFVVLQKHLSKSDSLKHELLMLVSEKLGKALKPKDLYFVSDLPKTRNAKVMRRAIKTAYLGLEAGDLSALENPQVLREIEQLKENVKK</sequence>
<gene>
    <name evidence="10" type="ORF">AB3N04_07905</name>
</gene>
<dbReference type="GO" id="GO:0006085">
    <property type="term" value="P:acetyl-CoA biosynthetic process"/>
    <property type="evidence" value="ECO:0007669"/>
    <property type="project" value="TreeGrafter"/>
</dbReference>
<protein>
    <recommendedName>
        <fullName evidence="2">acetate--CoA ligase</fullName>
        <ecNumber evidence="2">6.2.1.1</ecNumber>
    </recommendedName>
</protein>
<evidence type="ECO:0000256" key="3">
    <source>
        <dbReference type="ARBA" id="ARBA00022598"/>
    </source>
</evidence>
<dbReference type="RefSeq" id="WP_368505548.1">
    <property type="nucleotide sequence ID" value="NZ_CP162551.1"/>
</dbReference>
<dbReference type="InterPro" id="IPR000873">
    <property type="entry name" value="AMP-dep_synth/lig_dom"/>
</dbReference>
<dbReference type="PANTHER" id="PTHR24095">
    <property type="entry name" value="ACETYL-COENZYME A SYNTHETASE"/>
    <property type="match status" value="1"/>
</dbReference>
<organism evidence="10">
    <name type="scientific">Alkalihalophilus sp. As8PL</name>
    <dbReference type="NCBI Taxonomy" id="3237103"/>
    <lineage>
        <taxon>Bacteria</taxon>
        <taxon>Bacillati</taxon>
        <taxon>Bacillota</taxon>
        <taxon>Bacilli</taxon>
        <taxon>Bacillales</taxon>
        <taxon>Bacillaceae</taxon>
        <taxon>Alkalihalophilus</taxon>
    </lineage>
</organism>
<dbReference type="Gene3D" id="3.40.50.12780">
    <property type="entry name" value="N-terminal domain of ligase-like"/>
    <property type="match status" value="1"/>
</dbReference>
<dbReference type="Pfam" id="PF13193">
    <property type="entry name" value="AMP-binding_C"/>
    <property type="match status" value="1"/>
</dbReference>
<dbReference type="InterPro" id="IPR032387">
    <property type="entry name" value="ACAS_N"/>
</dbReference>
<reference evidence="10" key="1">
    <citation type="submission" date="2024-07" db="EMBL/GenBank/DDBJ databases">
        <title>Identification and characteristics of an arsenic-resistant bacterial isolate, which belongs to a novel species.</title>
        <authorList>
            <person name="Juszczyk A."/>
            <person name="Kowalczyk A."/>
            <person name="Was K."/>
            <person name="Kosowicz W."/>
            <person name="Budzyn A."/>
            <person name="Latowski D."/>
        </authorList>
    </citation>
    <scope>NUCLEOTIDE SEQUENCE</scope>
    <source>
        <strain evidence="10">As8PL</strain>
    </source>
</reference>
<keyword evidence="5" id="KW-0067">ATP-binding</keyword>
<evidence type="ECO:0000313" key="10">
    <source>
        <dbReference type="EMBL" id="XDI38234.1"/>
    </source>
</evidence>